<keyword evidence="8" id="KW-0597">Phosphoprotein</keyword>
<dbReference type="CDD" id="cd05144">
    <property type="entry name" value="RIO2_C"/>
    <property type="match status" value="1"/>
</dbReference>
<evidence type="ECO:0000256" key="9">
    <source>
        <dbReference type="ARBA" id="ARBA00022679"/>
    </source>
</evidence>
<evidence type="ECO:0000256" key="7">
    <source>
        <dbReference type="ARBA" id="ARBA00022527"/>
    </source>
</evidence>
<dbReference type="Gene3D" id="1.10.510.10">
    <property type="entry name" value="Transferase(Phosphotransferase) domain 1"/>
    <property type="match status" value="1"/>
</dbReference>
<dbReference type="SUPFAM" id="SSF46785">
    <property type="entry name" value="Winged helix' DNA-binding domain"/>
    <property type="match status" value="1"/>
</dbReference>
<dbReference type="GO" id="GO:0030688">
    <property type="term" value="C:preribosome, small subunit precursor"/>
    <property type="evidence" value="ECO:0007669"/>
    <property type="project" value="TreeGrafter"/>
</dbReference>
<comment type="cofactor">
    <cofactor evidence="1">
        <name>Mg(2+)</name>
        <dbReference type="ChEBI" id="CHEBI:18420"/>
    </cofactor>
</comment>
<keyword evidence="10" id="KW-0479">Metal-binding</keyword>
<evidence type="ECO:0000256" key="18">
    <source>
        <dbReference type="ARBA" id="ARBA00068353"/>
    </source>
</evidence>
<feature type="region of interest" description="Disordered" evidence="21">
    <location>
        <begin position="381"/>
        <end position="479"/>
    </location>
</feature>
<dbReference type="Pfam" id="PF01163">
    <property type="entry name" value="RIO1"/>
    <property type="match status" value="1"/>
</dbReference>
<evidence type="ECO:0000256" key="3">
    <source>
        <dbReference type="ARBA" id="ARBA00009196"/>
    </source>
</evidence>
<feature type="compositionally biased region" description="Basic and acidic residues" evidence="21">
    <location>
        <begin position="331"/>
        <end position="342"/>
    </location>
</feature>
<dbReference type="InterPro" id="IPR036390">
    <property type="entry name" value="WH_DNA-bd_sf"/>
</dbReference>
<dbReference type="GO" id="GO:0046872">
    <property type="term" value="F:metal ion binding"/>
    <property type="evidence" value="ECO:0007669"/>
    <property type="project" value="UniProtKB-KW"/>
</dbReference>
<dbReference type="Gene3D" id="3.30.200.20">
    <property type="entry name" value="Phosphorylase Kinase, domain 1"/>
    <property type="match status" value="1"/>
</dbReference>
<keyword evidence="24" id="KW-1185">Reference proteome</keyword>
<dbReference type="GO" id="GO:0005524">
    <property type="term" value="F:ATP binding"/>
    <property type="evidence" value="ECO:0007669"/>
    <property type="project" value="UniProtKB-KW"/>
</dbReference>
<evidence type="ECO:0000256" key="11">
    <source>
        <dbReference type="ARBA" id="ARBA00022741"/>
    </source>
</evidence>
<dbReference type="FunFam" id="1.10.10.10:FF:000053">
    <property type="entry name" value="Serine/threonine-protein kinase RIO2"/>
    <property type="match status" value="1"/>
</dbReference>
<dbReference type="EMBL" id="BDGG01000018">
    <property type="protein sequence ID" value="GAV08672.1"/>
    <property type="molecule type" value="Genomic_DNA"/>
</dbReference>
<dbReference type="AlphaFoldDB" id="A0A1D1W5D5"/>
<dbReference type="EC" id="2.7.11.1" evidence="4"/>
<dbReference type="InterPro" id="IPR015285">
    <property type="entry name" value="RIO2_wHTH_N"/>
</dbReference>
<keyword evidence="11" id="KW-0547">Nucleotide-binding</keyword>
<keyword evidence="14" id="KW-0460">Magnesium</keyword>
<sequence>MGKLNVVVLKFLTAEDFRVLTAVEMGMKNHELVPGPLVAAIAALKHGGVHKLLRELIKHRLVVYERGKHADGFRLSQTGYDYLALKSLTSKGIISGFGSQIGVGKESDIYVVQDQEGRRLALKIHRLGRTSFRRLKEKRDYLKHRNNASWLYLSRLAALKEFAFMKALHSRGFPVPKPVECNRHCLVMELMEDCYPLCQVRDVENPGELHNKLMSLIVKLANHGLIHCDFNEFNLLLSQDDEPTIIDFPQMISTTHMNAEMYFDRDVACVRDFFKRKFDFESDEFPTFADVCREDSLDRELAASGFTKQMDSDLLDEIAVKLYEEDDEEGDKGSSEHHSRNESDDEEDDEPEVAEEEEEVLPVNTFSPLCHPEVLDRVKSYLESSSVNTSNEKVTSNEKKPEDERGEDDNESITSALHSTKPSSKEVDASYVRSRVRKVLQTQEKQQRRRIRVKGEASAVTRKRRENSDVVKGAPVWDF</sequence>
<dbReference type="Pfam" id="PF09202">
    <property type="entry name" value="Rio2_N"/>
    <property type="match status" value="1"/>
</dbReference>
<dbReference type="GO" id="GO:0030490">
    <property type="term" value="P:maturation of SSU-rRNA"/>
    <property type="evidence" value="ECO:0007669"/>
    <property type="project" value="TreeGrafter"/>
</dbReference>
<comment type="catalytic activity">
    <reaction evidence="16">
        <text>L-seryl-[protein] + ATP = O-phospho-L-seryl-[protein] + ADP + H(+)</text>
        <dbReference type="Rhea" id="RHEA:17989"/>
        <dbReference type="Rhea" id="RHEA-COMP:9863"/>
        <dbReference type="Rhea" id="RHEA-COMP:11604"/>
        <dbReference type="ChEBI" id="CHEBI:15378"/>
        <dbReference type="ChEBI" id="CHEBI:29999"/>
        <dbReference type="ChEBI" id="CHEBI:30616"/>
        <dbReference type="ChEBI" id="CHEBI:83421"/>
        <dbReference type="ChEBI" id="CHEBI:456216"/>
        <dbReference type="EC" id="2.7.11.1"/>
    </reaction>
</comment>
<feature type="compositionally biased region" description="Polar residues" evidence="21">
    <location>
        <begin position="412"/>
        <end position="422"/>
    </location>
</feature>
<dbReference type="FunFam" id="1.10.510.10:FF:000307">
    <property type="entry name" value="Serine/threonine-protein kinase RIO2"/>
    <property type="match status" value="1"/>
</dbReference>
<dbReference type="GO" id="GO:0004674">
    <property type="term" value="F:protein serine/threonine kinase activity"/>
    <property type="evidence" value="ECO:0007669"/>
    <property type="project" value="UniProtKB-KW"/>
</dbReference>
<dbReference type="GO" id="GO:0005829">
    <property type="term" value="C:cytosol"/>
    <property type="evidence" value="ECO:0007669"/>
    <property type="project" value="TreeGrafter"/>
</dbReference>
<evidence type="ECO:0000256" key="21">
    <source>
        <dbReference type="SAM" id="MobiDB-lite"/>
    </source>
</evidence>
<evidence type="ECO:0000256" key="2">
    <source>
        <dbReference type="ARBA" id="ARBA00004496"/>
    </source>
</evidence>
<evidence type="ECO:0000256" key="13">
    <source>
        <dbReference type="ARBA" id="ARBA00022840"/>
    </source>
</evidence>
<evidence type="ECO:0000256" key="20">
    <source>
        <dbReference type="ARBA" id="ARBA00076005"/>
    </source>
</evidence>
<dbReference type="PANTHER" id="PTHR45852">
    <property type="entry name" value="SER/THR-PROTEIN KINASE RIO2"/>
    <property type="match status" value="1"/>
</dbReference>
<keyword evidence="9" id="KW-0808">Transferase</keyword>
<dbReference type="InterPro" id="IPR018934">
    <property type="entry name" value="RIO_dom"/>
</dbReference>
<evidence type="ECO:0000256" key="10">
    <source>
        <dbReference type="ARBA" id="ARBA00022723"/>
    </source>
</evidence>
<keyword evidence="6" id="KW-0690">Ribosome biogenesis</keyword>
<feature type="region of interest" description="Disordered" evidence="21">
    <location>
        <begin position="325"/>
        <end position="367"/>
    </location>
</feature>
<evidence type="ECO:0000313" key="24">
    <source>
        <dbReference type="Proteomes" id="UP000186922"/>
    </source>
</evidence>
<dbReference type="Proteomes" id="UP000186922">
    <property type="component" value="Unassembled WGS sequence"/>
</dbReference>
<dbReference type="Gene3D" id="1.10.10.10">
    <property type="entry name" value="Winged helix-like DNA-binding domain superfamily/Winged helix DNA-binding domain"/>
    <property type="match status" value="1"/>
</dbReference>
<evidence type="ECO:0000256" key="14">
    <source>
        <dbReference type="ARBA" id="ARBA00022842"/>
    </source>
</evidence>
<feature type="domain" description="RIO kinase" evidence="22">
    <location>
        <begin position="66"/>
        <end position="290"/>
    </location>
</feature>
<comment type="similarity">
    <text evidence="3">Belongs to the protein kinase superfamily. RIO-type Ser/Thr kinase family.</text>
</comment>
<accession>A0A1D1W5D5</accession>
<evidence type="ECO:0000256" key="17">
    <source>
        <dbReference type="ARBA" id="ARBA00064676"/>
    </source>
</evidence>
<gene>
    <name evidence="23" type="primary">RvY_18331-1</name>
    <name evidence="23" type="synonym">RvY_18331.1</name>
    <name evidence="23" type="ORF">RvY_18331</name>
</gene>
<feature type="compositionally biased region" description="Polar residues" evidence="21">
    <location>
        <begin position="382"/>
        <end position="394"/>
    </location>
</feature>
<dbReference type="InterPro" id="IPR036388">
    <property type="entry name" value="WH-like_DNA-bd_sf"/>
</dbReference>
<evidence type="ECO:0000313" key="23">
    <source>
        <dbReference type="EMBL" id="GAV08672.1"/>
    </source>
</evidence>
<evidence type="ECO:0000256" key="12">
    <source>
        <dbReference type="ARBA" id="ARBA00022777"/>
    </source>
</evidence>
<comment type="subcellular location">
    <subcellularLocation>
        <location evidence="2">Cytoplasm</location>
    </subcellularLocation>
</comment>
<dbReference type="OrthoDB" id="10258631at2759"/>
<dbReference type="SMART" id="SM00090">
    <property type="entry name" value="RIO"/>
    <property type="match status" value="1"/>
</dbReference>
<dbReference type="InterPro" id="IPR030484">
    <property type="entry name" value="Rio2"/>
</dbReference>
<comment type="subunit">
    <text evidence="17">Associated with late 40S pre-ribosomal particles. Interacts with PLK1 (via its N-terminus).</text>
</comment>
<proteinExistence type="inferred from homology"/>
<keyword evidence="7" id="KW-0723">Serine/threonine-protein kinase</keyword>
<keyword evidence="12" id="KW-0418">Kinase</keyword>
<evidence type="ECO:0000256" key="16">
    <source>
        <dbReference type="ARBA" id="ARBA00048679"/>
    </source>
</evidence>
<dbReference type="InterPro" id="IPR011009">
    <property type="entry name" value="Kinase-like_dom_sf"/>
</dbReference>
<dbReference type="SUPFAM" id="SSF56112">
    <property type="entry name" value="Protein kinase-like (PK-like)"/>
    <property type="match status" value="1"/>
</dbReference>
<evidence type="ECO:0000256" key="19">
    <source>
        <dbReference type="ARBA" id="ARBA00068837"/>
    </source>
</evidence>
<evidence type="ECO:0000256" key="8">
    <source>
        <dbReference type="ARBA" id="ARBA00022553"/>
    </source>
</evidence>
<protein>
    <recommendedName>
        <fullName evidence="18">Serine/threonine-protein kinase RIO2</fullName>
        <ecNumber evidence="4">2.7.11.1</ecNumber>
    </recommendedName>
    <alternativeName>
        <fullName evidence="20">RIO kinase 2</fullName>
    </alternativeName>
    <alternativeName>
        <fullName evidence="19">Serine/threonine-protein kinase rio2</fullName>
    </alternativeName>
</protein>
<reference evidence="23 24" key="1">
    <citation type="journal article" date="2016" name="Nat. Commun.">
        <title>Extremotolerant tardigrade genome and improved radiotolerance of human cultured cells by tardigrade-unique protein.</title>
        <authorList>
            <person name="Hashimoto T."/>
            <person name="Horikawa D.D."/>
            <person name="Saito Y."/>
            <person name="Kuwahara H."/>
            <person name="Kozuka-Hata H."/>
            <person name="Shin-I T."/>
            <person name="Minakuchi Y."/>
            <person name="Ohishi K."/>
            <person name="Motoyama A."/>
            <person name="Aizu T."/>
            <person name="Enomoto A."/>
            <person name="Kondo K."/>
            <person name="Tanaka S."/>
            <person name="Hara Y."/>
            <person name="Koshikawa S."/>
            <person name="Sagara H."/>
            <person name="Miura T."/>
            <person name="Yokobori S."/>
            <person name="Miyagawa K."/>
            <person name="Suzuki Y."/>
            <person name="Kubo T."/>
            <person name="Oyama M."/>
            <person name="Kohara Y."/>
            <person name="Fujiyama A."/>
            <person name="Arakawa K."/>
            <person name="Katayama T."/>
            <person name="Toyoda A."/>
            <person name="Kunieda T."/>
        </authorList>
    </citation>
    <scope>NUCLEOTIDE SEQUENCE [LARGE SCALE GENOMIC DNA]</scope>
    <source>
        <strain evidence="23 24">YOKOZUNA-1</strain>
    </source>
</reference>
<comment type="caution">
    <text evidence="23">The sequence shown here is derived from an EMBL/GenBank/DDBJ whole genome shotgun (WGS) entry which is preliminary data.</text>
</comment>
<organism evidence="23 24">
    <name type="scientific">Ramazzottius varieornatus</name>
    <name type="common">Water bear</name>
    <name type="synonym">Tardigrade</name>
    <dbReference type="NCBI Taxonomy" id="947166"/>
    <lineage>
        <taxon>Eukaryota</taxon>
        <taxon>Metazoa</taxon>
        <taxon>Ecdysozoa</taxon>
        <taxon>Tardigrada</taxon>
        <taxon>Eutardigrada</taxon>
        <taxon>Parachela</taxon>
        <taxon>Hypsibioidea</taxon>
        <taxon>Ramazzottiidae</taxon>
        <taxon>Ramazzottius</taxon>
    </lineage>
</organism>
<dbReference type="GO" id="GO:0005634">
    <property type="term" value="C:nucleus"/>
    <property type="evidence" value="ECO:0007669"/>
    <property type="project" value="TreeGrafter"/>
</dbReference>
<keyword evidence="13" id="KW-0067">ATP-binding</keyword>
<name>A0A1D1W5D5_RAMVA</name>
<dbReference type="FunFam" id="3.30.200.20:FF:000052">
    <property type="entry name" value="Serine/threonine-protein kinase RIO2"/>
    <property type="match status" value="1"/>
</dbReference>
<dbReference type="InterPro" id="IPR000687">
    <property type="entry name" value="RIO_kinase"/>
</dbReference>
<evidence type="ECO:0000256" key="5">
    <source>
        <dbReference type="ARBA" id="ARBA00022490"/>
    </source>
</evidence>
<dbReference type="PANTHER" id="PTHR45852:SF1">
    <property type="entry name" value="SERINE_THREONINE-PROTEIN KINASE RIO2"/>
    <property type="match status" value="1"/>
</dbReference>
<evidence type="ECO:0000256" key="1">
    <source>
        <dbReference type="ARBA" id="ARBA00001946"/>
    </source>
</evidence>
<dbReference type="STRING" id="947166.A0A1D1W5D5"/>
<comment type="catalytic activity">
    <reaction evidence="15">
        <text>L-threonyl-[protein] + ATP = O-phospho-L-threonyl-[protein] + ADP + H(+)</text>
        <dbReference type="Rhea" id="RHEA:46608"/>
        <dbReference type="Rhea" id="RHEA-COMP:11060"/>
        <dbReference type="Rhea" id="RHEA-COMP:11605"/>
        <dbReference type="ChEBI" id="CHEBI:15378"/>
        <dbReference type="ChEBI" id="CHEBI:30013"/>
        <dbReference type="ChEBI" id="CHEBI:30616"/>
        <dbReference type="ChEBI" id="CHEBI:61977"/>
        <dbReference type="ChEBI" id="CHEBI:456216"/>
        <dbReference type="EC" id="2.7.11.1"/>
    </reaction>
</comment>
<evidence type="ECO:0000256" key="15">
    <source>
        <dbReference type="ARBA" id="ARBA00047899"/>
    </source>
</evidence>
<keyword evidence="5" id="KW-0963">Cytoplasm</keyword>
<feature type="compositionally biased region" description="Acidic residues" evidence="21">
    <location>
        <begin position="343"/>
        <end position="360"/>
    </location>
</feature>
<evidence type="ECO:0000256" key="6">
    <source>
        <dbReference type="ARBA" id="ARBA00022517"/>
    </source>
</evidence>
<evidence type="ECO:0000259" key="22">
    <source>
        <dbReference type="SMART" id="SM00090"/>
    </source>
</evidence>
<evidence type="ECO:0000256" key="4">
    <source>
        <dbReference type="ARBA" id="ARBA00012513"/>
    </source>
</evidence>